<proteinExistence type="predicted"/>
<dbReference type="AlphaFoldDB" id="A0AAD8LD50"/>
<dbReference type="Proteomes" id="UP001229421">
    <property type="component" value="Unassembled WGS sequence"/>
</dbReference>
<name>A0AAD8LD50_TARER</name>
<evidence type="ECO:0000313" key="2">
    <source>
        <dbReference type="Proteomes" id="UP001229421"/>
    </source>
</evidence>
<gene>
    <name evidence="1" type="ORF">QVD17_05083</name>
</gene>
<dbReference type="PANTHER" id="PTHR34190">
    <property type="entry name" value="EXPRESSED PROTEIN"/>
    <property type="match status" value="1"/>
</dbReference>
<organism evidence="1 2">
    <name type="scientific">Tagetes erecta</name>
    <name type="common">African marigold</name>
    <dbReference type="NCBI Taxonomy" id="13708"/>
    <lineage>
        <taxon>Eukaryota</taxon>
        <taxon>Viridiplantae</taxon>
        <taxon>Streptophyta</taxon>
        <taxon>Embryophyta</taxon>
        <taxon>Tracheophyta</taxon>
        <taxon>Spermatophyta</taxon>
        <taxon>Magnoliopsida</taxon>
        <taxon>eudicotyledons</taxon>
        <taxon>Gunneridae</taxon>
        <taxon>Pentapetalae</taxon>
        <taxon>asterids</taxon>
        <taxon>campanulids</taxon>
        <taxon>Asterales</taxon>
        <taxon>Asteraceae</taxon>
        <taxon>Asteroideae</taxon>
        <taxon>Heliantheae alliance</taxon>
        <taxon>Tageteae</taxon>
        <taxon>Tagetes</taxon>
    </lineage>
</organism>
<dbReference type="EMBL" id="JAUHHV010000001">
    <property type="protein sequence ID" value="KAK1439267.1"/>
    <property type="molecule type" value="Genomic_DNA"/>
</dbReference>
<keyword evidence="2" id="KW-1185">Reference proteome</keyword>
<reference evidence="1" key="1">
    <citation type="journal article" date="2023" name="bioRxiv">
        <title>Improved chromosome-level genome assembly for marigold (Tagetes erecta).</title>
        <authorList>
            <person name="Jiang F."/>
            <person name="Yuan L."/>
            <person name="Wang S."/>
            <person name="Wang H."/>
            <person name="Xu D."/>
            <person name="Wang A."/>
            <person name="Fan W."/>
        </authorList>
    </citation>
    <scope>NUCLEOTIDE SEQUENCE</scope>
    <source>
        <strain evidence="1">WSJ</strain>
        <tissue evidence="1">Leaf</tissue>
    </source>
</reference>
<sequence length="140" mass="16089">MEPTTLPLISRLDRLDRLLELLEDKHGKTRITESTIIANDDAVDHKEKIVNHPNYKTLSSALEDVHYKGTLIDRLAMLENRVLQMCLDMEEGSTSRSSSSSAYATMEEKNFLIDKCSTKSNGKGKRRPHFKWMGWFAMRC</sequence>
<accession>A0AAD8LD50</accession>
<evidence type="ECO:0000313" key="1">
    <source>
        <dbReference type="EMBL" id="KAK1439267.1"/>
    </source>
</evidence>
<dbReference type="PANTHER" id="PTHR34190:SF10">
    <property type="entry name" value="TERNARY COMPLEX FACTOR MIP1 LEUCINE-ZIPPER DOMAIN-CONTAINING PROTEIN"/>
    <property type="match status" value="1"/>
</dbReference>
<protein>
    <submittedName>
        <fullName evidence="1">Uncharacterized protein</fullName>
    </submittedName>
</protein>
<comment type="caution">
    <text evidence="1">The sequence shown here is derived from an EMBL/GenBank/DDBJ whole genome shotgun (WGS) entry which is preliminary data.</text>
</comment>